<dbReference type="Proteomes" id="UP001234989">
    <property type="component" value="Chromosome 12"/>
</dbReference>
<dbReference type="EMBL" id="CP133623">
    <property type="protein sequence ID" value="WMV58891.1"/>
    <property type="molecule type" value="Genomic_DNA"/>
</dbReference>
<evidence type="ECO:0000313" key="1">
    <source>
        <dbReference type="EMBL" id="WMV58891.1"/>
    </source>
</evidence>
<gene>
    <name evidence="1" type="ORF">MTR67_052276</name>
</gene>
<keyword evidence="2" id="KW-1185">Reference proteome</keyword>
<dbReference type="AlphaFoldDB" id="A0AAF1A0W6"/>
<reference evidence="1" key="1">
    <citation type="submission" date="2023-08" db="EMBL/GenBank/DDBJ databases">
        <title>A de novo genome assembly of Solanum verrucosum Schlechtendal, a Mexican diploid species geographically isolated from the other diploid A-genome species in potato relatives.</title>
        <authorList>
            <person name="Hosaka K."/>
        </authorList>
    </citation>
    <scope>NUCLEOTIDE SEQUENCE</scope>
    <source>
        <tissue evidence="1">Young leaves</tissue>
    </source>
</reference>
<accession>A0AAF1A0W6</accession>
<name>A0AAF1A0W6_SOLVR</name>
<protein>
    <submittedName>
        <fullName evidence="1">Uncharacterized protein</fullName>
    </submittedName>
</protein>
<proteinExistence type="predicted"/>
<evidence type="ECO:0000313" key="2">
    <source>
        <dbReference type="Proteomes" id="UP001234989"/>
    </source>
</evidence>
<organism evidence="1 2">
    <name type="scientific">Solanum verrucosum</name>
    <dbReference type="NCBI Taxonomy" id="315347"/>
    <lineage>
        <taxon>Eukaryota</taxon>
        <taxon>Viridiplantae</taxon>
        <taxon>Streptophyta</taxon>
        <taxon>Embryophyta</taxon>
        <taxon>Tracheophyta</taxon>
        <taxon>Spermatophyta</taxon>
        <taxon>Magnoliopsida</taxon>
        <taxon>eudicotyledons</taxon>
        <taxon>Gunneridae</taxon>
        <taxon>Pentapetalae</taxon>
        <taxon>asterids</taxon>
        <taxon>lamiids</taxon>
        <taxon>Solanales</taxon>
        <taxon>Solanaceae</taxon>
        <taxon>Solanoideae</taxon>
        <taxon>Solaneae</taxon>
        <taxon>Solanum</taxon>
    </lineage>
</organism>
<sequence>MGGVRPFGESPSMLGDAQALTSSFFSAFLFLFPPKCPCFH</sequence>